<dbReference type="Gene3D" id="3.40.462.20">
    <property type="match status" value="1"/>
</dbReference>
<dbReference type="Gene3D" id="3.30.465.10">
    <property type="match status" value="1"/>
</dbReference>
<keyword evidence="6" id="KW-0408">Iron</keyword>
<keyword evidence="4" id="KW-0479">Metal-binding</keyword>
<dbReference type="Proteomes" id="UP000013521">
    <property type="component" value="Unassembled WGS sequence"/>
</dbReference>
<accession>R1EEI0</accession>
<dbReference type="GO" id="GO:0071949">
    <property type="term" value="F:FAD binding"/>
    <property type="evidence" value="ECO:0007669"/>
    <property type="project" value="InterPro"/>
</dbReference>
<dbReference type="CDD" id="cd11058">
    <property type="entry name" value="CYP60B-like"/>
    <property type="match status" value="1"/>
</dbReference>
<dbReference type="InterPro" id="IPR016166">
    <property type="entry name" value="FAD-bd_PCMH"/>
</dbReference>
<dbReference type="GO" id="GO:0016705">
    <property type="term" value="F:oxidoreductase activity, acting on paired donors, with incorporation or reduction of molecular oxygen"/>
    <property type="evidence" value="ECO:0007669"/>
    <property type="project" value="InterPro"/>
</dbReference>
<evidence type="ECO:0000259" key="8">
    <source>
        <dbReference type="PROSITE" id="PS51387"/>
    </source>
</evidence>
<keyword evidence="3" id="KW-0349">Heme</keyword>
<evidence type="ECO:0000256" key="1">
    <source>
        <dbReference type="ARBA" id="ARBA00001971"/>
    </source>
</evidence>
<dbReference type="GO" id="GO:0004497">
    <property type="term" value="F:monooxygenase activity"/>
    <property type="evidence" value="ECO:0007669"/>
    <property type="project" value="UniProtKB-KW"/>
</dbReference>
<evidence type="ECO:0000256" key="7">
    <source>
        <dbReference type="ARBA" id="ARBA00023033"/>
    </source>
</evidence>
<dbReference type="GO" id="GO:0020037">
    <property type="term" value="F:heme binding"/>
    <property type="evidence" value="ECO:0007669"/>
    <property type="project" value="InterPro"/>
</dbReference>
<evidence type="ECO:0000313" key="10">
    <source>
        <dbReference type="Proteomes" id="UP000013521"/>
    </source>
</evidence>
<dbReference type="InterPro" id="IPR050121">
    <property type="entry name" value="Cytochrome_P450_monoxygenase"/>
</dbReference>
<organism evidence="9 10">
    <name type="scientific">Botryosphaeria parva (strain UCR-NP2)</name>
    <name type="common">Grapevine canker fungus</name>
    <name type="synonym">Neofusicoccum parvum</name>
    <dbReference type="NCBI Taxonomy" id="1287680"/>
    <lineage>
        <taxon>Eukaryota</taxon>
        <taxon>Fungi</taxon>
        <taxon>Dikarya</taxon>
        <taxon>Ascomycota</taxon>
        <taxon>Pezizomycotina</taxon>
        <taxon>Dothideomycetes</taxon>
        <taxon>Dothideomycetes incertae sedis</taxon>
        <taxon>Botryosphaeriales</taxon>
        <taxon>Botryosphaeriaceae</taxon>
        <taxon>Neofusicoccum</taxon>
    </lineage>
</organism>
<gene>
    <name evidence="9" type="ORF">UCRNP2_7386</name>
</gene>
<dbReference type="InterPro" id="IPR001128">
    <property type="entry name" value="Cyt_P450"/>
</dbReference>
<dbReference type="Pfam" id="PF01565">
    <property type="entry name" value="FAD_binding_4"/>
    <property type="match status" value="1"/>
</dbReference>
<dbReference type="Gene3D" id="1.10.630.10">
    <property type="entry name" value="Cytochrome P450"/>
    <property type="match status" value="1"/>
</dbReference>
<sequence>MGRMRNGIVIDMRLINHMHLDKERQEVTAGGGVITDDFARYLQSHGMEVTVGSCPTTGLLGVAFGAGLGRLQGKYGFLNDNMISCKLALADGSVVTVSKDTNPDLFWAVRGAGHNFGIALEATFRVYPQENGGIHHTWDFEYGLDQCEQVLEAVNRVHDIMPPELAIFVLWRRESPGGFKHLILVNLVFAGRESAAAPWVAAFEELRPVRGSGRVAATWAELPWETYGGQNKLLSKPEVWRLAPNKMMGAVSVRELHVPTVKAFFESVRDMNERFAGRGWFGAMFECLPHHRTREFPDDATAFPWRNGANHFLMLTATPVSMEDREPFEAHLDKWKKAFTEVSGTRIGPRTILYLLARILYNIHLHPLRSYPGPALWAATRLPWHHASLRGDLAWTLLSLHQRHGPVVRVAPDELSYAGGGGAWRAIYGARGPGEYAKCLDGRGIAGPGMRAGGAAGIVTAPRARHARLRRAVLPAFSDRALREQEGCLQLYVGKLVGRLRTACDGGAQDLCRWYGLMAFDVVSDLAFGQPAGCLDNAGQPWLQVIGARAKSIVWFQFAMHYGLDRWMGLIAPKSSIEARKKHLELTSAKVRRRLEQKEDINRKDFMSYILDNEAETLSNKELVLMASSFIVAGSGTSSSALTATTFFLGRNPDKYRLLAEEVRSAFVSEAEITIESTSRLSYLKAVIDEGKGDVIEGRWVPGGTAVGVHQLSAGRMESNFRHAKSFIPERCMAYAEMRLMLAKLFWNFDFELADNSNKWLDEQKTYLVWEKTPLMVNLRPRD</sequence>
<comment type="similarity">
    <text evidence="2">Belongs to the cytochrome P450 family.</text>
</comment>
<dbReference type="SUPFAM" id="SSF56176">
    <property type="entry name" value="FAD-binding/transporter-associated domain-like"/>
    <property type="match status" value="1"/>
</dbReference>
<dbReference type="HOGENOM" id="CLU_357874_0_0_1"/>
<dbReference type="InterPro" id="IPR016169">
    <property type="entry name" value="FAD-bd_PCMH_sub2"/>
</dbReference>
<dbReference type="EMBL" id="KB916530">
    <property type="protein sequence ID" value="EOD45882.1"/>
    <property type="molecule type" value="Genomic_DNA"/>
</dbReference>
<dbReference type="STRING" id="1287680.R1EEI0"/>
<comment type="cofactor">
    <cofactor evidence="1">
        <name>heme</name>
        <dbReference type="ChEBI" id="CHEBI:30413"/>
    </cofactor>
</comment>
<dbReference type="PANTHER" id="PTHR24305">
    <property type="entry name" value="CYTOCHROME P450"/>
    <property type="match status" value="1"/>
</dbReference>
<protein>
    <submittedName>
        <fullName evidence="9">Putative cytochrome p-450 protein</fullName>
    </submittedName>
</protein>
<dbReference type="OrthoDB" id="9996127at2759"/>
<dbReference type="InterPro" id="IPR006094">
    <property type="entry name" value="Oxid_FAD_bind_N"/>
</dbReference>
<dbReference type="PROSITE" id="PS51387">
    <property type="entry name" value="FAD_PCMH"/>
    <property type="match status" value="1"/>
</dbReference>
<keyword evidence="5" id="KW-0560">Oxidoreductase</keyword>
<dbReference type="AlphaFoldDB" id="R1EEI0"/>
<dbReference type="eggNOG" id="KOG0158">
    <property type="taxonomic scope" value="Eukaryota"/>
</dbReference>
<dbReference type="GO" id="GO:0005506">
    <property type="term" value="F:iron ion binding"/>
    <property type="evidence" value="ECO:0007669"/>
    <property type="project" value="InterPro"/>
</dbReference>
<evidence type="ECO:0000256" key="4">
    <source>
        <dbReference type="ARBA" id="ARBA00022723"/>
    </source>
</evidence>
<dbReference type="InterPro" id="IPR036318">
    <property type="entry name" value="FAD-bd_PCMH-like_sf"/>
</dbReference>
<evidence type="ECO:0000256" key="6">
    <source>
        <dbReference type="ARBA" id="ARBA00023004"/>
    </source>
</evidence>
<name>R1EEI0_BOTPV</name>
<proteinExistence type="inferred from homology"/>
<evidence type="ECO:0000256" key="5">
    <source>
        <dbReference type="ARBA" id="ARBA00023002"/>
    </source>
</evidence>
<evidence type="ECO:0000256" key="2">
    <source>
        <dbReference type="ARBA" id="ARBA00010617"/>
    </source>
</evidence>
<keyword evidence="7" id="KW-0503">Monooxygenase</keyword>
<reference evidence="10" key="1">
    <citation type="journal article" date="2013" name="Genome Announc.">
        <title>Draft genome sequence of Neofusicoccum parvum isolate UCR-NP2, a fungal vascular pathogen associated with grapevine cankers.</title>
        <authorList>
            <person name="Blanco-Ulate B."/>
            <person name="Rolshausen P."/>
            <person name="Cantu D."/>
        </authorList>
    </citation>
    <scope>NUCLEOTIDE SEQUENCE [LARGE SCALE GENOMIC DNA]</scope>
    <source>
        <strain evidence="10">UCR-NP2</strain>
    </source>
</reference>
<evidence type="ECO:0000256" key="3">
    <source>
        <dbReference type="ARBA" id="ARBA00022617"/>
    </source>
</evidence>
<evidence type="ECO:0000313" key="9">
    <source>
        <dbReference type="EMBL" id="EOD45882.1"/>
    </source>
</evidence>
<dbReference type="KEGG" id="npa:UCRNP2_7386"/>
<dbReference type="SUPFAM" id="SSF48264">
    <property type="entry name" value="Cytochrome P450"/>
    <property type="match status" value="1"/>
</dbReference>
<feature type="domain" description="FAD-binding PCMH-type" evidence="8">
    <location>
        <begin position="1"/>
        <end position="129"/>
    </location>
</feature>
<dbReference type="InterPro" id="IPR036396">
    <property type="entry name" value="Cyt_P450_sf"/>
</dbReference>
<dbReference type="PANTHER" id="PTHR24305:SF29">
    <property type="entry name" value="BENZOATE-PARA-HYDROXYLASE"/>
    <property type="match status" value="1"/>
</dbReference>
<dbReference type="Pfam" id="PF00067">
    <property type="entry name" value="p450"/>
    <property type="match status" value="1"/>
</dbReference>